<evidence type="ECO:0000313" key="3">
    <source>
        <dbReference type="Proteomes" id="UP000252706"/>
    </source>
</evidence>
<feature type="transmembrane region" description="Helical" evidence="1">
    <location>
        <begin position="180"/>
        <end position="202"/>
    </location>
</feature>
<dbReference type="Proteomes" id="UP000252706">
    <property type="component" value="Unassembled WGS sequence"/>
</dbReference>
<keyword evidence="1" id="KW-1133">Transmembrane helix</keyword>
<reference evidence="2 3" key="1">
    <citation type="submission" date="2018-07" db="EMBL/GenBank/DDBJ databases">
        <title>Modular assembly of carbohydrate-degrading microbial communities in the ocean.</title>
        <authorList>
            <person name="Enke T.N."/>
            <person name="Datta M.S."/>
            <person name="Schwartzman J.A."/>
            <person name="Cermak N."/>
            <person name="Schmitz D.A."/>
            <person name="Barrere J."/>
            <person name="Cordero O.X."/>
        </authorList>
    </citation>
    <scope>NUCLEOTIDE SEQUENCE [LARGE SCALE GENOMIC DNA]</scope>
    <source>
        <strain evidence="2 3">C3M10</strain>
    </source>
</reference>
<feature type="transmembrane region" description="Helical" evidence="1">
    <location>
        <begin position="54"/>
        <end position="76"/>
    </location>
</feature>
<evidence type="ECO:0000256" key="1">
    <source>
        <dbReference type="SAM" id="Phobius"/>
    </source>
</evidence>
<dbReference type="RefSeq" id="WP_113824022.1">
    <property type="nucleotide sequence ID" value="NZ_QOCE01000033.1"/>
</dbReference>
<dbReference type="AlphaFoldDB" id="A0A366WUZ3"/>
<feature type="transmembrane region" description="Helical" evidence="1">
    <location>
        <begin position="97"/>
        <end position="124"/>
    </location>
</feature>
<comment type="caution">
    <text evidence="2">The sequence shown here is derived from an EMBL/GenBank/DDBJ whole genome shotgun (WGS) entry which is preliminary data.</text>
</comment>
<feature type="transmembrane region" description="Helical" evidence="1">
    <location>
        <begin position="21"/>
        <end position="42"/>
    </location>
</feature>
<accession>A0A366WUZ3</accession>
<dbReference type="EMBL" id="QOCE01000033">
    <property type="protein sequence ID" value="RBW54078.1"/>
    <property type="molecule type" value="Genomic_DNA"/>
</dbReference>
<feature type="transmembrane region" description="Helical" evidence="1">
    <location>
        <begin position="136"/>
        <end position="159"/>
    </location>
</feature>
<sequence length="246" mass="26658">MLAWKIFVHSLRMVFSDIRTTLRVSSPVIATSLLGVVLTITYGAEFTTGETDAYGSLVVFFVFSYIAALWVAVSWHRYCLLEEFPDSVLPAFNGSRILAYFGWGLLLALIFVAAFGVLGGLMALFGGFSGPDFSPIGLVVFGIGAIFMLWVVQRIALVLPASAIGNPITFGESWRATQSVGLALIVTLFLIAAFGFGTGFIAGFLGSFSLLLGQLLQLVSNWLITMVSLSILTTFYGFCIEKRELT</sequence>
<gene>
    <name evidence="2" type="ORF">DS909_13715</name>
</gene>
<keyword evidence="1" id="KW-0812">Transmembrane</keyword>
<organism evidence="2 3">
    <name type="scientific">Phaeobacter gallaeciensis</name>
    <dbReference type="NCBI Taxonomy" id="60890"/>
    <lineage>
        <taxon>Bacteria</taxon>
        <taxon>Pseudomonadati</taxon>
        <taxon>Pseudomonadota</taxon>
        <taxon>Alphaproteobacteria</taxon>
        <taxon>Rhodobacterales</taxon>
        <taxon>Roseobacteraceae</taxon>
        <taxon>Phaeobacter</taxon>
    </lineage>
</organism>
<protein>
    <recommendedName>
        <fullName evidence="4">Glycerophosphoryl diester phosphodiesterase membrane domain-containing protein</fullName>
    </recommendedName>
</protein>
<keyword evidence="1" id="KW-0472">Membrane</keyword>
<proteinExistence type="predicted"/>
<name>A0A366WUZ3_9RHOB</name>
<dbReference type="OrthoDB" id="7704812at2"/>
<evidence type="ECO:0000313" key="2">
    <source>
        <dbReference type="EMBL" id="RBW54078.1"/>
    </source>
</evidence>
<evidence type="ECO:0008006" key="4">
    <source>
        <dbReference type="Google" id="ProtNLM"/>
    </source>
</evidence>
<feature type="transmembrane region" description="Helical" evidence="1">
    <location>
        <begin position="222"/>
        <end position="240"/>
    </location>
</feature>